<dbReference type="PROSITE" id="PS51671">
    <property type="entry name" value="ACT"/>
    <property type="match status" value="2"/>
</dbReference>
<evidence type="ECO:0000256" key="7">
    <source>
        <dbReference type="HAMAP-Rule" id="MF_00277"/>
    </source>
</evidence>
<dbReference type="InterPro" id="IPR043519">
    <property type="entry name" value="NT_sf"/>
</dbReference>
<dbReference type="PIRSF" id="PIRSF006288">
    <property type="entry name" value="PII_uridyltransf"/>
    <property type="match status" value="1"/>
</dbReference>
<dbReference type="Pfam" id="PF01966">
    <property type="entry name" value="HD"/>
    <property type="match status" value="1"/>
</dbReference>
<keyword evidence="2 7" id="KW-0548">Nucleotidyltransferase</keyword>
<dbReference type="AlphaFoldDB" id="A0A1S1PK20"/>
<feature type="domain" description="ACT" evidence="8">
    <location>
        <begin position="589"/>
        <end position="667"/>
    </location>
</feature>
<dbReference type="SMART" id="SM00471">
    <property type="entry name" value="HDc"/>
    <property type="match status" value="1"/>
</dbReference>
<dbReference type="GO" id="GO:0006808">
    <property type="term" value="P:regulation of nitrogen utilization"/>
    <property type="evidence" value="ECO:0007669"/>
    <property type="project" value="UniProtKB-UniRule"/>
</dbReference>
<dbReference type="GO" id="GO:0008081">
    <property type="term" value="F:phosphoric diester hydrolase activity"/>
    <property type="evidence" value="ECO:0007669"/>
    <property type="project" value="UniProtKB-UniRule"/>
</dbReference>
<keyword evidence="5 7" id="KW-0460">Magnesium</keyword>
<dbReference type="InterPro" id="IPR006674">
    <property type="entry name" value="HD_domain"/>
</dbReference>
<dbReference type="Pfam" id="PF01842">
    <property type="entry name" value="ACT"/>
    <property type="match status" value="1"/>
</dbReference>
<dbReference type="GO" id="GO:0008773">
    <property type="term" value="F:[protein-PII] uridylyltransferase activity"/>
    <property type="evidence" value="ECO:0007669"/>
    <property type="project" value="UniProtKB-UniRule"/>
</dbReference>
<protein>
    <recommendedName>
        <fullName evidence="7">Bifunctional uridylyltransferase/uridylyl-removing enzyme</fullName>
        <shortName evidence="7">UTase/UR</shortName>
    </recommendedName>
    <alternativeName>
        <fullName evidence="7">Bifunctional [protein-PII] modification enzyme</fullName>
    </alternativeName>
    <alternativeName>
        <fullName evidence="7">Bifunctional nitrogen sensor protein</fullName>
    </alternativeName>
    <domain>
        <recommendedName>
            <fullName evidence="7">[Protein-PII] uridylyltransferase</fullName>
            <shortName evidence="7">PII uridylyltransferase</shortName>
            <shortName evidence="7">UTase</shortName>
            <ecNumber evidence="7">2.7.7.59</ecNumber>
        </recommendedName>
    </domain>
    <domain>
        <recommendedName>
            <fullName evidence="7">[Protein-PII]-UMP uridylyl-removing enzyme</fullName>
            <shortName evidence="7">UR</shortName>
            <ecNumber evidence="7">3.1.4.-</ecNumber>
        </recommendedName>
    </domain>
</protein>
<evidence type="ECO:0000256" key="6">
    <source>
        <dbReference type="ARBA" id="ARBA00023268"/>
    </source>
</evidence>
<comment type="caution">
    <text evidence="10">The sequence shown here is derived from an EMBL/GenBank/DDBJ whole genome shotgun (WGS) entry which is preliminary data.</text>
</comment>
<evidence type="ECO:0000259" key="9">
    <source>
        <dbReference type="PROSITE" id="PS51831"/>
    </source>
</evidence>
<comment type="catalytic activity">
    <reaction evidence="7">
        <text>[protein-PII]-uridylyl-L-tyrosine + H2O = [protein-PII]-L-tyrosine + UMP + H(+)</text>
        <dbReference type="Rhea" id="RHEA:48600"/>
        <dbReference type="Rhea" id="RHEA-COMP:12147"/>
        <dbReference type="Rhea" id="RHEA-COMP:12148"/>
        <dbReference type="ChEBI" id="CHEBI:15377"/>
        <dbReference type="ChEBI" id="CHEBI:15378"/>
        <dbReference type="ChEBI" id="CHEBI:46858"/>
        <dbReference type="ChEBI" id="CHEBI:57865"/>
        <dbReference type="ChEBI" id="CHEBI:90602"/>
    </reaction>
</comment>
<dbReference type="EMBL" id="MAXA01000257">
    <property type="protein sequence ID" value="OHV21215.1"/>
    <property type="molecule type" value="Genomic_DNA"/>
</dbReference>
<keyword evidence="6 7" id="KW-0511">Multifunctional enzyme</keyword>
<dbReference type="EC" id="2.7.7.59" evidence="7"/>
<dbReference type="NCBIfam" id="NF002895">
    <property type="entry name" value="PRK03381.1"/>
    <property type="match status" value="1"/>
</dbReference>
<name>A0A1S1PK20_9ACTN</name>
<dbReference type="Proteomes" id="UP000179769">
    <property type="component" value="Unassembled WGS sequence"/>
</dbReference>
<feature type="domain" description="ACT" evidence="8">
    <location>
        <begin position="695"/>
        <end position="775"/>
    </location>
</feature>
<dbReference type="HAMAP" id="MF_00277">
    <property type="entry name" value="PII_uridylyl_transf"/>
    <property type="match status" value="1"/>
</dbReference>
<evidence type="ECO:0000256" key="4">
    <source>
        <dbReference type="ARBA" id="ARBA00022801"/>
    </source>
</evidence>
<proteinExistence type="inferred from homology"/>
<dbReference type="Gene3D" id="1.10.3090.10">
    <property type="entry name" value="cca-adding enzyme, domain 2"/>
    <property type="match status" value="1"/>
</dbReference>
<dbReference type="OrthoDB" id="9758038at2"/>
<evidence type="ECO:0000256" key="1">
    <source>
        <dbReference type="ARBA" id="ARBA00022679"/>
    </source>
</evidence>
<dbReference type="RefSeq" id="WP_071066560.1">
    <property type="nucleotide sequence ID" value="NZ_MAXA01000257.1"/>
</dbReference>
<dbReference type="PROSITE" id="PS51831">
    <property type="entry name" value="HD"/>
    <property type="match status" value="1"/>
</dbReference>
<comment type="function">
    <text evidence="7">Modifies, by uridylylation and deuridylylation, the PII regulatory proteins (GlnB and homologs), in response to the nitrogen status of the cell that GlnD senses through the glutamine level. Under low glutamine levels, catalyzes the conversion of the PII proteins and UTP to PII-UMP and PPi, while under higher glutamine levels, GlnD hydrolyzes PII-UMP to PII and UMP (deuridylylation). Thus, controls uridylylation state and activity of the PII proteins, and plays an important role in the regulation of nitrogen metabolism.</text>
</comment>
<keyword evidence="11" id="KW-1185">Reference proteome</keyword>
<dbReference type="InterPro" id="IPR013546">
    <property type="entry name" value="PII_UdlTrfase/GS_AdlTrfase"/>
</dbReference>
<dbReference type="Gene3D" id="3.30.460.10">
    <property type="entry name" value="Beta Polymerase, domain 2"/>
    <property type="match status" value="1"/>
</dbReference>
<comment type="cofactor">
    <cofactor evidence="7">
        <name>Mg(2+)</name>
        <dbReference type="ChEBI" id="CHEBI:18420"/>
    </cofactor>
</comment>
<dbReference type="SUPFAM" id="SSF109604">
    <property type="entry name" value="HD-domain/PDEase-like"/>
    <property type="match status" value="1"/>
</dbReference>
<gene>
    <name evidence="7" type="primary">glnD</name>
    <name evidence="10" type="ORF">BBK14_08045</name>
</gene>
<dbReference type="InterPro" id="IPR010043">
    <property type="entry name" value="UTase/UR"/>
</dbReference>
<evidence type="ECO:0000256" key="5">
    <source>
        <dbReference type="ARBA" id="ARBA00022842"/>
    </source>
</evidence>
<evidence type="ECO:0000313" key="10">
    <source>
        <dbReference type="EMBL" id="OHV21215.1"/>
    </source>
</evidence>
<dbReference type="InterPro" id="IPR003607">
    <property type="entry name" value="HD/PDEase_dom"/>
</dbReference>
<evidence type="ECO:0000256" key="3">
    <source>
        <dbReference type="ARBA" id="ARBA00022737"/>
    </source>
</evidence>
<sequence>MNDRLQALRGRVDAFPGVTGPALREALVERADAALGELFGEPGPGVALLAVGGYGRSEPAFGSDLDLVLVHDGRRGDISAVADAIWYPLWDAGVGLDHSVRTVDEAVSVADSDLKAALGLLDARVIRGDGGLAGTLLERVRTRWRERAPRRLPELAEAVAERARRMGELAFLLEPDLKEARGGMRDVHALHALAAAWVAEAPPERVQAAYQVLLDARGEVRRLSHGRAQDRLLLQDGTAVAAALGYPDSVALSRAISDAGRTISWTWDTTWYRVAAAQRSKIRSRLRRPVRRPLDEGVVEQDGEIQLARDADPATDPGLVLRAAAAAARAGVPFGRYAIDRLGREAPAMPEPWPEAARDDLVSLLATGDAAVRVLESLDQVGLLVRLIPEWAAVRSKPQRNPYHRYTVDRHLIEAAARAAAHTRDVDRPDLLLLGALLHDIGKGYPGDHTDAGIVIVQTLAPRLGLPPEDTEVLVEMVRHHLLLTEAATRRDIDDVATIESVAAAAGSVRVLTLLHRLTEADAKATGPTAWNAWKARLVTDLVDRATAVLDGKAPPCPPALTERQTALLALPDDLTVQVNPLPDEGMFEIVVVTADRVGLLATTAGVLALNRLDVRRASARGAGGRSLLQAAVASAHGHRPDPKRLRDDLRAALAGTLDVTARLAGREQDYATTRRWNTPGAPQVIFDDSGSTTVIEVRAPDRAGVLHRITGALAEAGLDVRTAIVATLGLDVVDAFYVEDSSAPVTAASTASTASSSATISTSATSASVESVAAASAASVTGLAIPRLLGGARRAEVATAVMAALDTGEPG</sequence>
<dbReference type="PANTHER" id="PTHR47320">
    <property type="entry name" value="BIFUNCTIONAL URIDYLYLTRANSFERASE/URIDYLYL-REMOVING ENZYME"/>
    <property type="match status" value="1"/>
</dbReference>
<dbReference type="CDD" id="cd04873">
    <property type="entry name" value="ACT_UUR-ACR-like"/>
    <property type="match status" value="1"/>
</dbReference>
<reference evidence="11" key="1">
    <citation type="submission" date="2016-07" db="EMBL/GenBank/DDBJ databases">
        <title>Frankia sp. NRRL B-16219 Genome sequencing.</title>
        <authorList>
            <person name="Ghodhbane-Gtari F."/>
            <person name="Swanson E."/>
            <person name="Gueddou A."/>
            <person name="Louati M."/>
            <person name="Nouioui I."/>
            <person name="Hezbri K."/>
            <person name="Abebe-Akele F."/>
            <person name="Simpson S."/>
            <person name="Morris K."/>
            <person name="Thomas K."/>
            <person name="Gtari M."/>
            <person name="Tisa L.S."/>
        </authorList>
    </citation>
    <scope>NUCLEOTIDE SEQUENCE [LARGE SCALE GENOMIC DNA]</scope>
    <source>
        <strain evidence="11">NRRL B-16219</strain>
    </source>
</reference>
<comment type="domain">
    <text evidence="7">Has four distinct domains: an N-terminal nucleotidyltransferase (NT) domain responsible for UTase activity, a central HD domain that encodes UR activity, and two C-terminal ACT domains that seem to have a role in glutamine sensing.</text>
</comment>
<evidence type="ECO:0000259" key="8">
    <source>
        <dbReference type="PROSITE" id="PS51671"/>
    </source>
</evidence>
<keyword evidence="1 7" id="KW-0808">Transferase</keyword>
<comment type="activity regulation">
    <text evidence="7">Uridylyltransferase (UTase) activity is inhibited by glutamine, while glutamine activates uridylyl-removing (UR) activity.</text>
</comment>
<dbReference type="InterPro" id="IPR045865">
    <property type="entry name" value="ACT-like_dom_sf"/>
</dbReference>
<organism evidence="10 11">
    <name type="scientific">Parafrankia soli</name>
    <dbReference type="NCBI Taxonomy" id="2599596"/>
    <lineage>
        <taxon>Bacteria</taxon>
        <taxon>Bacillati</taxon>
        <taxon>Actinomycetota</taxon>
        <taxon>Actinomycetes</taxon>
        <taxon>Frankiales</taxon>
        <taxon>Frankiaceae</taxon>
        <taxon>Parafrankia</taxon>
    </lineage>
</organism>
<comment type="similarity">
    <text evidence="7">Belongs to the GlnD family.</text>
</comment>
<dbReference type="EC" id="3.1.4.-" evidence="7"/>
<comment type="caution">
    <text evidence="7">Lacks conserved residue(s) required for the propagation of feature annotation.</text>
</comment>
<dbReference type="InterPro" id="IPR002912">
    <property type="entry name" value="ACT_dom"/>
</dbReference>
<dbReference type="SUPFAM" id="SSF55021">
    <property type="entry name" value="ACT-like"/>
    <property type="match status" value="1"/>
</dbReference>
<dbReference type="PANTHER" id="PTHR47320:SF1">
    <property type="entry name" value="BIFUNCTIONAL URIDYLYLTRANSFERASE_URIDYLYL-REMOVING ENZYME"/>
    <property type="match status" value="1"/>
</dbReference>
<dbReference type="Pfam" id="PF08335">
    <property type="entry name" value="GlnD_UR_UTase"/>
    <property type="match status" value="1"/>
</dbReference>
<dbReference type="SUPFAM" id="SSF81301">
    <property type="entry name" value="Nucleotidyltransferase"/>
    <property type="match status" value="1"/>
</dbReference>
<keyword evidence="4 7" id="KW-0378">Hydrolase</keyword>
<feature type="domain" description="HD" evidence="9">
    <location>
        <begin position="408"/>
        <end position="512"/>
    </location>
</feature>
<dbReference type="CDD" id="cd04899">
    <property type="entry name" value="ACT_ACR-UUR-like_2"/>
    <property type="match status" value="1"/>
</dbReference>
<evidence type="ECO:0000313" key="11">
    <source>
        <dbReference type="Proteomes" id="UP000179769"/>
    </source>
</evidence>
<keyword evidence="3" id="KW-0677">Repeat</keyword>
<evidence type="ECO:0000256" key="2">
    <source>
        <dbReference type="ARBA" id="ARBA00022695"/>
    </source>
</evidence>
<dbReference type="CDD" id="cd05401">
    <property type="entry name" value="NT_GlnE_GlnD_like"/>
    <property type="match status" value="1"/>
</dbReference>
<feature type="region of interest" description="Uridylyltransferase" evidence="7">
    <location>
        <begin position="1"/>
        <end position="293"/>
    </location>
</feature>
<comment type="catalytic activity">
    <reaction evidence="7">
        <text>[protein-PII]-L-tyrosine + UTP = [protein-PII]-uridylyl-L-tyrosine + diphosphate</text>
        <dbReference type="Rhea" id="RHEA:13673"/>
        <dbReference type="Rhea" id="RHEA-COMP:12147"/>
        <dbReference type="Rhea" id="RHEA-COMP:12148"/>
        <dbReference type="ChEBI" id="CHEBI:33019"/>
        <dbReference type="ChEBI" id="CHEBI:46398"/>
        <dbReference type="ChEBI" id="CHEBI:46858"/>
        <dbReference type="ChEBI" id="CHEBI:90602"/>
        <dbReference type="EC" id="2.7.7.59"/>
    </reaction>
</comment>
<accession>A0A1S1PK20</accession>